<feature type="domain" description="RNA polymerase sigma-70 ECF-like HTH" evidence="1">
    <location>
        <begin position="6"/>
        <end position="184"/>
    </location>
</feature>
<dbReference type="NCBIfam" id="TIGR02999">
    <property type="entry name" value="Sig-70_X6"/>
    <property type="match status" value="1"/>
</dbReference>
<reference evidence="3" key="1">
    <citation type="journal article" date="2019" name="Int. J. Syst. Evol. Microbiol.">
        <title>The Global Catalogue of Microorganisms (GCM) 10K type strain sequencing project: providing services to taxonomists for standard genome sequencing and annotation.</title>
        <authorList>
            <consortium name="The Broad Institute Genomics Platform"/>
            <consortium name="The Broad Institute Genome Sequencing Center for Infectious Disease"/>
            <person name="Wu L."/>
            <person name="Ma J."/>
        </authorList>
    </citation>
    <scope>NUCLEOTIDE SEQUENCE [LARGE SCALE GENOMIC DNA]</scope>
    <source>
        <strain evidence="3">CECT 8570</strain>
    </source>
</reference>
<dbReference type="InterPro" id="IPR011517">
    <property type="entry name" value="RNA_pol_sigma70_ECF-like"/>
</dbReference>
<dbReference type="InterPro" id="IPR053812">
    <property type="entry name" value="HTH_Sigma70_ECF-like"/>
</dbReference>
<dbReference type="Proteomes" id="UP001595840">
    <property type="component" value="Unassembled WGS sequence"/>
</dbReference>
<evidence type="ECO:0000259" key="1">
    <source>
        <dbReference type="Pfam" id="PF07638"/>
    </source>
</evidence>
<comment type="caution">
    <text evidence="2">The sequence shown here is derived from an EMBL/GenBank/DDBJ whole genome shotgun (WGS) entry which is preliminary data.</text>
</comment>
<gene>
    <name evidence="2" type="ORF">ACFOX3_13160</name>
</gene>
<dbReference type="InterPro" id="IPR013324">
    <property type="entry name" value="RNA_pol_sigma_r3/r4-like"/>
</dbReference>
<dbReference type="EMBL" id="JBHSCX010000020">
    <property type="protein sequence ID" value="MFC4363257.1"/>
    <property type="molecule type" value="Genomic_DNA"/>
</dbReference>
<proteinExistence type="predicted"/>
<sequence>MPYNLDITQLLNEHLQGKDDVLDRIFPVVYEELRKIARSQLRKVWSVDTICTTALVNEAYLKLLNNQQAQPGNREHFFAIAATAMRHVLINYAEQKNAQKRGGDWQQVTYAEADLQGDHNVSTLLAVNDALEEIRAIDAQLARLVEMRFFGGMNEAEIALVFAVNERTVRRNWQKAKALLSQALMN</sequence>
<dbReference type="Pfam" id="PF07638">
    <property type="entry name" value="Sigma70_ECF"/>
    <property type="match status" value="1"/>
</dbReference>
<protein>
    <submittedName>
        <fullName evidence="2">ECF-type sigma factor</fullName>
    </submittedName>
</protein>
<accession>A0ABV8V7Z8</accession>
<dbReference type="Gene3D" id="1.10.10.10">
    <property type="entry name" value="Winged helix-like DNA-binding domain superfamily/Winged helix DNA-binding domain"/>
    <property type="match status" value="1"/>
</dbReference>
<dbReference type="SUPFAM" id="SSF88659">
    <property type="entry name" value="Sigma3 and sigma4 domains of RNA polymerase sigma factors"/>
    <property type="match status" value="1"/>
</dbReference>
<evidence type="ECO:0000313" key="3">
    <source>
        <dbReference type="Proteomes" id="UP001595840"/>
    </source>
</evidence>
<organism evidence="2 3">
    <name type="scientific">Simiduia curdlanivorans</name>
    <dbReference type="NCBI Taxonomy" id="1492769"/>
    <lineage>
        <taxon>Bacteria</taxon>
        <taxon>Pseudomonadati</taxon>
        <taxon>Pseudomonadota</taxon>
        <taxon>Gammaproteobacteria</taxon>
        <taxon>Cellvibrionales</taxon>
        <taxon>Cellvibrionaceae</taxon>
        <taxon>Simiduia</taxon>
    </lineage>
</organism>
<evidence type="ECO:0000313" key="2">
    <source>
        <dbReference type="EMBL" id="MFC4363257.1"/>
    </source>
</evidence>
<dbReference type="InterPro" id="IPR036388">
    <property type="entry name" value="WH-like_DNA-bd_sf"/>
</dbReference>
<keyword evidence="3" id="KW-1185">Reference proteome</keyword>
<name>A0ABV8V7Z8_9GAMM</name>
<dbReference type="RefSeq" id="WP_290260938.1">
    <property type="nucleotide sequence ID" value="NZ_JAUFQG010000004.1"/>
</dbReference>